<proteinExistence type="predicted"/>
<sequence length="119" mass="13775">MAFNEDIAQRIRQILYDKGVAFSEKKMFSGLCFMVDDKMCCGTRIDKRTDESLLLCRIGEKAYETAIERDDCIPMDSTGRTIRGYLFVIESGFKSNKDLMYWLQLCLDFNPSAQKSKKK</sequence>
<evidence type="ECO:0000313" key="3">
    <source>
        <dbReference type="Proteomes" id="UP000199306"/>
    </source>
</evidence>
<dbReference type="RefSeq" id="WP_092010275.1">
    <property type="nucleotide sequence ID" value="NZ_FOXH01000001.1"/>
</dbReference>
<dbReference type="AlphaFoldDB" id="A0A1I5LX69"/>
<gene>
    <name evidence="2" type="ORF">SAMN04515674_1012</name>
</gene>
<dbReference type="EMBL" id="FOXH01000001">
    <property type="protein sequence ID" value="SFP01865.1"/>
    <property type="molecule type" value="Genomic_DNA"/>
</dbReference>
<organism evidence="2 3">
    <name type="scientific">Pseudarcicella hirudinis</name>
    <dbReference type="NCBI Taxonomy" id="1079859"/>
    <lineage>
        <taxon>Bacteria</taxon>
        <taxon>Pseudomonadati</taxon>
        <taxon>Bacteroidota</taxon>
        <taxon>Cytophagia</taxon>
        <taxon>Cytophagales</taxon>
        <taxon>Flectobacillaceae</taxon>
        <taxon>Pseudarcicella</taxon>
    </lineage>
</organism>
<dbReference type="Pfam" id="PF04993">
    <property type="entry name" value="TfoX_N"/>
    <property type="match status" value="1"/>
</dbReference>
<reference evidence="2 3" key="1">
    <citation type="submission" date="2016-10" db="EMBL/GenBank/DDBJ databases">
        <authorList>
            <person name="de Groot N.N."/>
        </authorList>
    </citation>
    <scope>NUCLEOTIDE SEQUENCE [LARGE SCALE GENOMIC DNA]</scope>
    <source>
        <strain evidence="3">E92,LMG 26720,CCM 7988</strain>
    </source>
</reference>
<evidence type="ECO:0000313" key="2">
    <source>
        <dbReference type="EMBL" id="SFP01865.1"/>
    </source>
</evidence>
<keyword evidence="3" id="KW-1185">Reference proteome</keyword>
<accession>A0A1I5LX69</accession>
<evidence type="ECO:0000259" key="1">
    <source>
        <dbReference type="Pfam" id="PF04993"/>
    </source>
</evidence>
<feature type="domain" description="TfoX N-terminal" evidence="1">
    <location>
        <begin position="22"/>
        <end position="109"/>
    </location>
</feature>
<dbReference type="Proteomes" id="UP000199306">
    <property type="component" value="Unassembled WGS sequence"/>
</dbReference>
<dbReference type="OrthoDB" id="214902at2"/>
<dbReference type="STRING" id="1079859.SAMN04515674_1012"/>
<dbReference type="InterPro" id="IPR007076">
    <property type="entry name" value="TfoX_N"/>
</dbReference>
<name>A0A1I5LX69_9BACT</name>
<protein>
    <submittedName>
        <fullName evidence="2">TfoX N-terminal domain-containing protein</fullName>
    </submittedName>
</protein>
<dbReference type="SUPFAM" id="SSF159894">
    <property type="entry name" value="YgaC/TfoX-N like"/>
    <property type="match status" value="1"/>
</dbReference>